<dbReference type="GO" id="GO:0031460">
    <property type="term" value="P:glycine betaine transport"/>
    <property type="evidence" value="ECO:0007669"/>
    <property type="project" value="InterPro"/>
</dbReference>
<evidence type="ECO:0000256" key="1">
    <source>
        <dbReference type="ARBA" id="ARBA00005417"/>
    </source>
</evidence>
<keyword evidence="6" id="KW-0129">CBS domain</keyword>
<evidence type="ECO:0000313" key="9">
    <source>
        <dbReference type="EMBL" id="RUT77897.1"/>
    </source>
</evidence>
<comment type="similarity">
    <text evidence="1">Belongs to the ABC transporter superfamily.</text>
</comment>
<keyword evidence="3" id="KW-0547">Nucleotide-binding</keyword>
<protein>
    <submittedName>
        <fullName evidence="9">Glycine betaine/L-proline ABC transporter ATP-binding protein</fullName>
    </submittedName>
</protein>
<dbReference type="InterPro" id="IPR046342">
    <property type="entry name" value="CBS_dom_sf"/>
</dbReference>
<accession>A0A434ATX7</accession>
<dbReference type="InterPro" id="IPR027417">
    <property type="entry name" value="P-loop_NTPase"/>
</dbReference>
<evidence type="ECO:0000256" key="5">
    <source>
        <dbReference type="ARBA" id="ARBA00022970"/>
    </source>
</evidence>
<evidence type="ECO:0000256" key="4">
    <source>
        <dbReference type="ARBA" id="ARBA00022840"/>
    </source>
</evidence>
<dbReference type="GO" id="GO:0006970">
    <property type="term" value="P:response to osmotic stress"/>
    <property type="evidence" value="ECO:0007669"/>
    <property type="project" value="UniProtKB-ARBA"/>
</dbReference>
<comment type="caution">
    <text evidence="9">The sequence shown here is derived from an EMBL/GenBank/DDBJ whole genome shotgun (WGS) entry which is preliminary data.</text>
</comment>
<dbReference type="GO" id="GO:0016887">
    <property type="term" value="F:ATP hydrolysis activity"/>
    <property type="evidence" value="ECO:0007669"/>
    <property type="project" value="InterPro"/>
</dbReference>
<dbReference type="Proteomes" id="UP000282985">
    <property type="component" value="Unassembled WGS sequence"/>
</dbReference>
<dbReference type="InterPro" id="IPR000644">
    <property type="entry name" value="CBS_dom"/>
</dbReference>
<dbReference type="PROSITE" id="PS50893">
    <property type="entry name" value="ABC_TRANSPORTER_2"/>
    <property type="match status" value="1"/>
</dbReference>
<dbReference type="GO" id="GO:0006865">
    <property type="term" value="P:amino acid transport"/>
    <property type="evidence" value="ECO:0007669"/>
    <property type="project" value="UniProtKB-KW"/>
</dbReference>
<feature type="domain" description="ABC transporter" evidence="7">
    <location>
        <begin position="24"/>
        <end position="265"/>
    </location>
</feature>
<dbReference type="InterPro" id="IPR003439">
    <property type="entry name" value="ABC_transporter-like_ATP-bd"/>
</dbReference>
<evidence type="ECO:0000259" key="7">
    <source>
        <dbReference type="PROSITE" id="PS50893"/>
    </source>
</evidence>
<dbReference type="SUPFAM" id="SSF52540">
    <property type="entry name" value="P-loop containing nucleoside triphosphate hydrolases"/>
    <property type="match status" value="1"/>
</dbReference>
<dbReference type="SUPFAM" id="SSF54631">
    <property type="entry name" value="CBS-domain pair"/>
    <property type="match status" value="1"/>
</dbReference>
<dbReference type="Pfam" id="PF00571">
    <property type="entry name" value="CBS"/>
    <property type="match status" value="2"/>
</dbReference>
<dbReference type="InterPro" id="IPR051921">
    <property type="entry name" value="ABC_osmolyte_uptake_ATP-bind"/>
</dbReference>
<dbReference type="Gene3D" id="3.40.50.300">
    <property type="entry name" value="P-loop containing nucleotide triphosphate hydrolases"/>
    <property type="match status" value="1"/>
</dbReference>
<dbReference type="Pfam" id="PF00005">
    <property type="entry name" value="ABC_tran"/>
    <property type="match status" value="1"/>
</dbReference>
<keyword evidence="2" id="KW-0813">Transport</keyword>
<keyword evidence="5" id="KW-0029">Amino-acid transport</keyword>
<proteinExistence type="inferred from homology"/>
<dbReference type="NCBIfam" id="TIGR01186">
    <property type="entry name" value="proV"/>
    <property type="match status" value="1"/>
</dbReference>
<sequence length="409" mass="45432">MKNKIIIENLSLIFGKNKSKASKMIKEDKSKDEILSITGCNVAVRNANLTIREGEIYVIMGLSGSGKSTLLRCINRLITPTEGKIFVDHEEITKMNNKELLNIRRKEFAMVFQHFGLLPHRSIISNVAFGLELQGISKEEREKKALEIIELVDLKGYENQKVSELSGGMQQRVGLARGLANNPEVLLMDEAFSALDPLIRAQMQDELLLLQEKMKKTIVFITHDLEEAIKLGDKIAIMKDGEIVQIGTPEEIITNPANDYVEAFVENVDRSKITTASSIMFPKPKVARLTKDGPSITLKIMRDSGTNILPVVRTNRTFLGFIHLKDVIDLKNNGINSIESAIKESVMCVSPDSVIQDMLPLLSKTNHIIPVVNESNHLVGVVSPTSLIAETTGKNKGEINNIIQKAIDL</sequence>
<organism evidence="9 10">
    <name type="scientific">Ancylomarina longa</name>
    <dbReference type="NCBI Taxonomy" id="2487017"/>
    <lineage>
        <taxon>Bacteria</taxon>
        <taxon>Pseudomonadati</taxon>
        <taxon>Bacteroidota</taxon>
        <taxon>Bacteroidia</taxon>
        <taxon>Marinilabiliales</taxon>
        <taxon>Marinifilaceae</taxon>
        <taxon>Ancylomarina</taxon>
    </lineage>
</organism>
<dbReference type="InterPro" id="IPR003593">
    <property type="entry name" value="AAA+_ATPase"/>
</dbReference>
<evidence type="ECO:0000259" key="8">
    <source>
        <dbReference type="PROSITE" id="PS51371"/>
    </source>
</evidence>
<dbReference type="InterPro" id="IPR005892">
    <property type="entry name" value="Gly-betaine_transp_ATP-bd"/>
</dbReference>
<dbReference type="GO" id="GO:0016020">
    <property type="term" value="C:membrane"/>
    <property type="evidence" value="ECO:0007669"/>
    <property type="project" value="InterPro"/>
</dbReference>
<dbReference type="FunFam" id="3.40.50.300:FF:000201">
    <property type="entry name" value="Glycine betaine/L-proline ABC transporter ATP-binding protein"/>
    <property type="match status" value="1"/>
</dbReference>
<name>A0A434ATX7_9BACT</name>
<feature type="domain" description="CBS" evidence="8">
    <location>
        <begin position="341"/>
        <end position="399"/>
    </location>
</feature>
<dbReference type="InterPro" id="IPR017871">
    <property type="entry name" value="ABC_transporter-like_CS"/>
</dbReference>
<dbReference type="OrthoDB" id="9782239at2"/>
<feature type="domain" description="CBS" evidence="8">
    <location>
        <begin position="280"/>
        <end position="338"/>
    </location>
</feature>
<dbReference type="PANTHER" id="PTHR43869">
    <property type="entry name" value="GLYCINE BETAINE/PROLINE BETAINE TRANSPORT SYSTEM ATP-BINDING PROTEIN PROV"/>
    <property type="match status" value="1"/>
</dbReference>
<keyword evidence="4 9" id="KW-0067">ATP-binding</keyword>
<dbReference type="AlphaFoldDB" id="A0A434ATX7"/>
<dbReference type="PANTHER" id="PTHR43869:SF1">
    <property type="entry name" value="GLYCINE BETAINE_PROLINE BETAINE TRANSPORT SYSTEM ATP-BINDING PROTEIN PROV"/>
    <property type="match status" value="1"/>
</dbReference>
<reference evidence="9 10" key="1">
    <citation type="submission" date="2018-11" db="EMBL/GenBank/DDBJ databases">
        <title>Parancylomarina longa gen. nov., sp. nov., isolated from sediments of southern Okinawa.</title>
        <authorList>
            <person name="Fu T."/>
        </authorList>
    </citation>
    <scope>NUCLEOTIDE SEQUENCE [LARGE SCALE GENOMIC DNA]</scope>
    <source>
        <strain evidence="9 10">T3-2 S1-C</strain>
    </source>
</reference>
<dbReference type="GO" id="GO:0005524">
    <property type="term" value="F:ATP binding"/>
    <property type="evidence" value="ECO:0007669"/>
    <property type="project" value="UniProtKB-KW"/>
</dbReference>
<keyword evidence="10" id="KW-1185">Reference proteome</keyword>
<dbReference type="SMART" id="SM00382">
    <property type="entry name" value="AAA"/>
    <property type="match status" value="1"/>
</dbReference>
<dbReference type="PROSITE" id="PS51371">
    <property type="entry name" value="CBS"/>
    <property type="match status" value="2"/>
</dbReference>
<dbReference type="Gene3D" id="3.10.580.10">
    <property type="entry name" value="CBS-domain"/>
    <property type="match status" value="1"/>
</dbReference>
<dbReference type="PROSITE" id="PS00211">
    <property type="entry name" value="ABC_TRANSPORTER_1"/>
    <property type="match status" value="1"/>
</dbReference>
<evidence type="ECO:0000256" key="6">
    <source>
        <dbReference type="PROSITE-ProRule" id="PRU00703"/>
    </source>
</evidence>
<gene>
    <name evidence="9" type="ORF">DLK05_11195</name>
</gene>
<evidence type="ECO:0000256" key="3">
    <source>
        <dbReference type="ARBA" id="ARBA00022741"/>
    </source>
</evidence>
<dbReference type="CDD" id="cd03294">
    <property type="entry name" value="ABC_Pro_Gly_Betaine"/>
    <property type="match status" value="1"/>
</dbReference>
<evidence type="ECO:0000256" key="2">
    <source>
        <dbReference type="ARBA" id="ARBA00022448"/>
    </source>
</evidence>
<dbReference type="EMBL" id="RJJX01000014">
    <property type="protein sequence ID" value="RUT77897.1"/>
    <property type="molecule type" value="Genomic_DNA"/>
</dbReference>
<evidence type="ECO:0000313" key="10">
    <source>
        <dbReference type="Proteomes" id="UP000282985"/>
    </source>
</evidence>